<proteinExistence type="predicted"/>
<sequence>MSPGWIINLFLLVPLWAVADASENASEDIITLFVEGMYTRDKALARAIEKAVRSHV</sequence>
<dbReference type="Proteomes" id="UP000054560">
    <property type="component" value="Unassembled WGS sequence"/>
</dbReference>
<feature type="signal peptide" evidence="1">
    <location>
        <begin position="1"/>
        <end position="21"/>
    </location>
</feature>
<protein>
    <submittedName>
        <fullName evidence="2">Uncharacterized protein</fullName>
    </submittedName>
</protein>
<name>A0A0L0F8G5_9EUKA</name>
<organism evidence="2 3">
    <name type="scientific">Sphaeroforma arctica JP610</name>
    <dbReference type="NCBI Taxonomy" id="667725"/>
    <lineage>
        <taxon>Eukaryota</taxon>
        <taxon>Ichthyosporea</taxon>
        <taxon>Ichthyophonida</taxon>
        <taxon>Sphaeroforma</taxon>
    </lineage>
</organism>
<keyword evidence="1" id="KW-0732">Signal</keyword>
<keyword evidence="3" id="KW-1185">Reference proteome</keyword>
<dbReference type="EMBL" id="KQ246430">
    <property type="protein sequence ID" value="KNC72841.1"/>
    <property type="molecule type" value="Genomic_DNA"/>
</dbReference>
<feature type="chain" id="PRO_5005538587" evidence="1">
    <location>
        <begin position="22"/>
        <end position="56"/>
    </location>
</feature>
<reference evidence="2 3" key="1">
    <citation type="submission" date="2011-02" db="EMBL/GenBank/DDBJ databases">
        <title>The Genome Sequence of Sphaeroforma arctica JP610.</title>
        <authorList>
            <consortium name="The Broad Institute Genome Sequencing Platform"/>
            <person name="Russ C."/>
            <person name="Cuomo C."/>
            <person name="Young S.K."/>
            <person name="Zeng Q."/>
            <person name="Gargeya S."/>
            <person name="Alvarado L."/>
            <person name="Berlin A."/>
            <person name="Chapman S.B."/>
            <person name="Chen Z."/>
            <person name="Freedman E."/>
            <person name="Gellesch M."/>
            <person name="Goldberg J."/>
            <person name="Griggs A."/>
            <person name="Gujja S."/>
            <person name="Heilman E."/>
            <person name="Heiman D."/>
            <person name="Howarth C."/>
            <person name="Mehta T."/>
            <person name="Neiman D."/>
            <person name="Pearson M."/>
            <person name="Roberts A."/>
            <person name="Saif S."/>
            <person name="Shea T."/>
            <person name="Shenoy N."/>
            <person name="Sisk P."/>
            <person name="Stolte C."/>
            <person name="Sykes S."/>
            <person name="White J."/>
            <person name="Yandava C."/>
            <person name="Burger G."/>
            <person name="Gray M.W."/>
            <person name="Holland P.W.H."/>
            <person name="King N."/>
            <person name="Lang F.B.F."/>
            <person name="Roger A.J."/>
            <person name="Ruiz-Trillo I."/>
            <person name="Haas B."/>
            <person name="Nusbaum C."/>
            <person name="Birren B."/>
        </authorList>
    </citation>
    <scope>NUCLEOTIDE SEQUENCE [LARGE SCALE GENOMIC DNA]</scope>
    <source>
        <strain evidence="2 3">JP610</strain>
    </source>
</reference>
<evidence type="ECO:0000256" key="1">
    <source>
        <dbReference type="SAM" id="SignalP"/>
    </source>
</evidence>
<dbReference type="RefSeq" id="XP_014146743.1">
    <property type="nucleotide sequence ID" value="XM_014291268.1"/>
</dbReference>
<gene>
    <name evidence="2" type="ORF">SARC_14598</name>
</gene>
<accession>A0A0L0F8G5</accession>
<evidence type="ECO:0000313" key="3">
    <source>
        <dbReference type="Proteomes" id="UP000054560"/>
    </source>
</evidence>
<evidence type="ECO:0000313" key="2">
    <source>
        <dbReference type="EMBL" id="KNC72841.1"/>
    </source>
</evidence>
<dbReference type="AlphaFoldDB" id="A0A0L0F8G5"/>
<dbReference type="GeneID" id="25915102"/>